<reference evidence="1 2" key="1">
    <citation type="journal article" date="2020" name="Cell">
        <title>Large-Scale Comparative Analyses of Tick Genomes Elucidate Their Genetic Diversity and Vector Capacities.</title>
        <authorList>
            <consortium name="Tick Genome and Microbiome Consortium (TIGMIC)"/>
            <person name="Jia N."/>
            <person name="Wang J."/>
            <person name="Shi W."/>
            <person name="Du L."/>
            <person name="Sun Y."/>
            <person name="Zhan W."/>
            <person name="Jiang J.F."/>
            <person name="Wang Q."/>
            <person name="Zhang B."/>
            <person name="Ji P."/>
            <person name="Bell-Sakyi L."/>
            <person name="Cui X.M."/>
            <person name="Yuan T.T."/>
            <person name="Jiang B.G."/>
            <person name="Yang W.F."/>
            <person name="Lam T.T."/>
            <person name="Chang Q.C."/>
            <person name="Ding S.J."/>
            <person name="Wang X.J."/>
            <person name="Zhu J.G."/>
            <person name="Ruan X.D."/>
            <person name="Zhao L."/>
            <person name="Wei J.T."/>
            <person name="Ye R.Z."/>
            <person name="Que T.C."/>
            <person name="Du C.H."/>
            <person name="Zhou Y.H."/>
            <person name="Cheng J.X."/>
            <person name="Dai P.F."/>
            <person name="Guo W.B."/>
            <person name="Han X.H."/>
            <person name="Huang E.J."/>
            <person name="Li L.F."/>
            <person name="Wei W."/>
            <person name="Gao Y.C."/>
            <person name="Liu J.Z."/>
            <person name="Shao H.Z."/>
            <person name="Wang X."/>
            <person name="Wang C.C."/>
            <person name="Yang T.C."/>
            <person name="Huo Q.B."/>
            <person name="Li W."/>
            <person name="Chen H.Y."/>
            <person name="Chen S.E."/>
            <person name="Zhou L.G."/>
            <person name="Ni X.B."/>
            <person name="Tian J.H."/>
            <person name="Sheng Y."/>
            <person name="Liu T."/>
            <person name="Pan Y.S."/>
            <person name="Xia L.Y."/>
            <person name="Li J."/>
            <person name="Zhao F."/>
            <person name="Cao W.C."/>
        </authorList>
    </citation>
    <scope>NUCLEOTIDE SEQUENCE [LARGE SCALE GENOMIC DNA]</scope>
    <source>
        <strain evidence="1">Iper-2018</strain>
    </source>
</reference>
<evidence type="ECO:0000313" key="2">
    <source>
        <dbReference type="Proteomes" id="UP000805193"/>
    </source>
</evidence>
<organism evidence="1 2">
    <name type="scientific">Ixodes persulcatus</name>
    <name type="common">Taiga tick</name>
    <dbReference type="NCBI Taxonomy" id="34615"/>
    <lineage>
        <taxon>Eukaryota</taxon>
        <taxon>Metazoa</taxon>
        <taxon>Ecdysozoa</taxon>
        <taxon>Arthropoda</taxon>
        <taxon>Chelicerata</taxon>
        <taxon>Arachnida</taxon>
        <taxon>Acari</taxon>
        <taxon>Parasitiformes</taxon>
        <taxon>Ixodida</taxon>
        <taxon>Ixodoidea</taxon>
        <taxon>Ixodidae</taxon>
        <taxon>Ixodinae</taxon>
        <taxon>Ixodes</taxon>
    </lineage>
</organism>
<sequence>MPLVGRSGFGPRCWRCNRAFGCCFRLDVRRDGKCFRSPSVRFCPPTDSRAASLSVTLSKLTTTRHCDSDCSTRALCDDRFYLLSDEFEGEMRVCRCDFAV</sequence>
<keyword evidence="2" id="KW-1185">Reference proteome</keyword>
<dbReference type="EMBL" id="JABSTQ010009072">
    <property type="protein sequence ID" value="KAG0433289.1"/>
    <property type="molecule type" value="Genomic_DNA"/>
</dbReference>
<proteinExistence type="predicted"/>
<name>A0AC60QGJ5_IXOPE</name>
<protein>
    <submittedName>
        <fullName evidence="1">Uncharacterized protein</fullName>
    </submittedName>
</protein>
<comment type="caution">
    <text evidence="1">The sequence shown here is derived from an EMBL/GenBank/DDBJ whole genome shotgun (WGS) entry which is preliminary data.</text>
</comment>
<dbReference type="Proteomes" id="UP000805193">
    <property type="component" value="Unassembled WGS sequence"/>
</dbReference>
<evidence type="ECO:0000313" key="1">
    <source>
        <dbReference type="EMBL" id="KAG0433289.1"/>
    </source>
</evidence>
<accession>A0AC60QGJ5</accession>
<gene>
    <name evidence="1" type="ORF">HPB47_020064</name>
</gene>